<evidence type="ECO:0000313" key="1">
    <source>
        <dbReference type="EMBL" id="CAD2195199.1"/>
    </source>
</evidence>
<proteinExistence type="predicted"/>
<protein>
    <submittedName>
        <fullName evidence="1">Uncharacterized protein</fullName>
    </submittedName>
</protein>
<dbReference type="AlphaFoldDB" id="A0A6V7X7E5"/>
<accession>A0A6V7X7E5</accession>
<sequence length="43" mass="5115">MWINPGWSDTPRSTRTFCSSNIPTWRRITTISNKCRTSRKQSR</sequence>
<comment type="caution">
    <text evidence="1">The sequence shown here is derived from an EMBL/GenBank/DDBJ whole genome shotgun (WGS) entry which is preliminary data.</text>
</comment>
<name>A0A6V7X7E5_MELEN</name>
<evidence type="ECO:0000313" key="2">
    <source>
        <dbReference type="Proteomes" id="UP000580250"/>
    </source>
</evidence>
<dbReference type="EMBL" id="CAJEWN010001187">
    <property type="protein sequence ID" value="CAD2195199.1"/>
    <property type="molecule type" value="Genomic_DNA"/>
</dbReference>
<organism evidence="1 2">
    <name type="scientific">Meloidogyne enterolobii</name>
    <name type="common">Root-knot nematode worm</name>
    <name type="synonym">Meloidogyne mayaguensis</name>
    <dbReference type="NCBI Taxonomy" id="390850"/>
    <lineage>
        <taxon>Eukaryota</taxon>
        <taxon>Metazoa</taxon>
        <taxon>Ecdysozoa</taxon>
        <taxon>Nematoda</taxon>
        <taxon>Chromadorea</taxon>
        <taxon>Rhabditida</taxon>
        <taxon>Tylenchina</taxon>
        <taxon>Tylenchomorpha</taxon>
        <taxon>Tylenchoidea</taxon>
        <taxon>Meloidogynidae</taxon>
        <taxon>Meloidogyninae</taxon>
        <taxon>Meloidogyne</taxon>
    </lineage>
</organism>
<reference evidence="1 2" key="1">
    <citation type="submission" date="2020-08" db="EMBL/GenBank/DDBJ databases">
        <authorList>
            <person name="Koutsovoulos G."/>
            <person name="Danchin GJ E."/>
        </authorList>
    </citation>
    <scope>NUCLEOTIDE SEQUENCE [LARGE SCALE GENOMIC DNA]</scope>
</reference>
<dbReference type="Proteomes" id="UP000580250">
    <property type="component" value="Unassembled WGS sequence"/>
</dbReference>
<gene>
    <name evidence="1" type="ORF">MENT_LOCUS48267</name>
</gene>